<dbReference type="SUPFAM" id="SSF51735">
    <property type="entry name" value="NAD(P)-binding Rossmann-fold domains"/>
    <property type="match status" value="1"/>
</dbReference>
<protein>
    <submittedName>
        <fullName evidence="2">Nucleoside-diphosphate-sugar epimerase</fullName>
    </submittedName>
</protein>
<feature type="domain" description="NAD-dependent epimerase/dehydratase" evidence="1">
    <location>
        <begin position="3"/>
        <end position="107"/>
    </location>
</feature>
<sequence length="247" mass="26194">MRDCDVLVHAASYLGEDPALQKATNVAGTEALLWEAKRVGVRTIISFSNTAVYGRTELSGQSVLQLRPDPLSLLSRTRLAADMLVAEAGGLILRTNVVYGRGDRLVVPSLVAFTRRLGALVDGGRSRISVIRADQLAAVVLGLVGRSSSEPVRGVLHTALPAPVTVRDVLTMAATPLAWTLPSVTVSAAEASAQRARSGVSAGQLAMVSQDRWVDSQEIWDLSGVQAPEGVALDDAAIQWYQQTVAE</sequence>
<name>A0ABU1S935_9MICO</name>
<gene>
    <name evidence="2" type="ORF">J2Y69_000370</name>
</gene>
<evidence type="ECO:0000313" key="3">
    <source>
        <dbReference type="Proteomes" id="UP001259347"/>
    </source>
</evidence>
<evidence type="ECO:0000313" key="2">
    <source>
        <dbReference type="EMBL" id="MDR6865788.1"/>
    </source>
</evidence>
<dbReference type="InterPro" id="IPR001509">
    <property type="entry name" value="Epimerase_deHydtase"/>
</dbReference>
<dbReference type="Gene3D" id="3.40.50.720">
    <property type="entry name" value="NAD(P)-binding Rossmann-like Domain"/>
    <property type="match status" value="1"/>
</dbReference>
<dbReference type="InterPro" id="IPR036291">
    <property type="entry name" value="NAD(P)-bd_dom_sf"/>
</dbReference>
<proteinExistence type="predicted"/>
<reference evidence="2 3" key="1">
    <citation type="submission" date="2023-07" db="EMBL/GenBank/DDBJ databases">
        <title>Sorghum-associated microbial communities from plants grown in Nebraska, USA.</title>
        <authorList>
            <person name="Schachtman D."/>
        </authorList>
    </citation>
    <scope>NUCLEOTIDE SEQUENCE [LARGE SCALE GENOMIC DNA]</scope>
    <source>
        <strain evidence="2 3">2980</strain>
    </source>
</reference>
<dbReference type="Pfam" id="PF01370">
    <property type="entry name" value="Epimerase"/>
    <property type="match status" value="1"/>
</dbReference>
<evidence type="ECO:0000259" key="1">
    <source>
        <dbReference type="Pfam" id="PF01370"/>
    </source>
</evidence>
<accession>A0ABU1S935</accession>
<comment type="caution">
    <text evidence="2">The sequence shown here is derived from an EMBL/GenBank/DDBJ whole genome shotgun (WGS) entry which is preliminary data.</text>
</comment>
<dbReference type="Proteomes" id="UP001259347">
    <property type="component" value="Unassembled WGS sequence"/>
</dbReference>
<dbReference type="EMBL" id="JAVDUM010000001">
    <property type="protein sequence ID" value="MDR6865788.1"/>
    <property type="molecule type" value="Genomic_DNA"/>
</dbReference>
<keyword evidence="3" id="KW-1185">Reference proteome</keyword>
<organism evidence="2 3">
    <name type="scientific">Microbacterium resistens</name>
    <dbReference type="NCBI Taxonomy" id="156977"/>
    <lineage>
        <taxon>Bacteria</taxon>
        <taxon>Bacillati</taxon>
        <taxon>Actinomycetota</taxon>
        <taxon>Actinomycetes</taxon>
        <taxon>Micrococcales</taxon>
        <taxon>Microbacteriaceae</taxon>
        <taxon>Microbacterium</taxon>
    </lineage>
</organism>